<comment type="catalytic activity">
    <reaction evidence="6">
        <text>a 2'-deoxyadenosine in DNA + S-adenosyl-L-methionine = an N(6)-methyl-2'-deoxyadenosine in DNA + S-adenosyl-L-homocysteine + H(+)</text>
        <dbReference type="Rhea" id="RHEA:15197"/>
        <dbReference type="Rhea" id="RHEA-COMP:12418"/>
        <dbReference type="Rhea" id="RHEA-COMP:12419"/>
        <dbReference type="ChEBI" id="CHEBI:15378"/>
        <dbReference type="ChEBI" id="CHEBI:57856"/>
        <dbReference type="ChEBI" id="CHEBI:59789"/>
        <dbReference type="ChEBI" id="CHEBI:90615"/>
        <dbReference type="ChEBI" id="CHEBI:90616"/>
        <dbReference type="EC" id="2.1.1.72"/>
    </reaction>
</comment>
<dbReference type="Gene3D" id="1.10.1020.10">
    <property type="entry name" value="Adenine-specific Methyltransferase, Domain 2"/>
    <property type="match status" value="1"/>
</dbReference>
<dbReference type="GO" id="GO:0009007">
    <property type="term" value="F:site-specific DNA-methyltransferase (adenine-specific) activity"/>
    <property type="evidence" value="ECO:0007669"/>
    <property type="project" value="UniProtKB-EC"/>
</dbReference>
<dbReference type="InterPro" id="IPR012327">
    <property type="entry name" value="MeTrfase_D12"/>
</dbReference>
<protein>
    <recommendedName>
        <fullName evidence="2">site-specific DNA-methyltransferase (adenine-specific)</fullName>
        <ecNumber evidence="2">2.1.1.72</ecNumber>
    </recommendedName>
</protein>
<comment type="caution">
    <text evidence="7">The sequence shown here is derived from an EMBL/GenBank/DDBJ whole genome shotgun (WGS) entry which is preliminary data.</text>
</comment>
<dbReference type="GO" id="GO:0009307">
    <property type="term" value="P:DNA restriction-modification system"/>
    <property type="evidence" value="ECO:0007669"/>
    <property type="project" value="InterPro"/>
</dbReference>
<dbReference type="GO" id="GO:0032259">
    <property type="term" value="P:methylation"/>
    <property type="evidence" value="ECO:0007669"/>
    <property type="project" value="UniProtKB-KW"/>
</dbReference>
<evidence type="ECO:0000313" key="8">
    <source>
        <dbReference type="Proteomes" id="UP000824214"/>
    </source>
</evidence>
<reference evidence="7" key="1">
    <citation type="journal article" date="2021" name="PeerJ">
        <title>Extensive microbial diversity within the chicken gut microbiome revealed by metagenomics and culture.</title>
        <authorList>
            <person name="Gilroy R."/>
            <person name="Ravi A."/>
            <person name="Getino M."/>
            <person name="Pursley I."/>
            <person name="Horton D.L."/>
            <person name="Alikhan N.F."/>
            <person name="Baker D."/>
            <person name="Gharbi K."/>
            <person name="Hall N."/>
            <person name="Watson M."/>
            <person name="Adriaenssens E.M."/>
            <person name="Foster-Nyarko E."/>
            <person name="Jarju S."/>
            <person name="Secka A."/>
            <person name="Antonio M."/>
            <person name="Oren A."/>
            <person name="Chaudhuri R.R."/>
            <person name="La Ragione R."/>
            <person name="Hildebrand F."/>
            <person name="Pallen M.J."/>
        </authorList>
    </citation>
    <scope>NUCLEOTIDE SEQUENCE</scope>
    <source>
        <strain evidence="7">ChiBcolR8-3208</strain>
    </source>
</reference>
<dbReference type="Gene3D" id="3.40.50.150">
    <property type="entry name" value="Vaccinia Virus protein VP39"/>
    <property type="match status" value="1"/>
</dbReference>
<evidence type="ECO:0000256" key="1">
    <source>
        <dbReference type="ARBA" id="ARBA00006594"/>
    </source>
</evidence>
<dbReference type="GO" id="GO:1904047">
    <property type="term" value="F:S-adenosyl-L-methionine binding"/>
    <property type="evidence" value="ECO:0007669"/>
    <property type="project" value="TreeGrafter"/>
</dbReference>
<dbReference type="EC" id="2.1.1.72" evidence="2"/>
<dbReference type="SUPFAM" id="SSF53335">
    <property type="entry name" value="S-adenosyl-L-methionine-dependent methyltransferases"/>
    <property type="match status" value="1"/>
</dbReference>
<dbReference type="InterPro" id="IPR029063">
    <property type="entry name" value="SAM-dependent_MTases_sf"/>
</dbReference>
<keyword evidence="3 7" id="KW-0489">Methyltransferase</keyword>
<keyword evidence="4" id="KW-0808">Transferase</keyword>
<evidence type="ECO:0000256" key="4">
    <source>
        <dbReference type="ARBA" id="ARBA00022679"/>
    </source>
</evidence>
<feature type="non-terminal residue" evidence="7">
    <location>
        <position position="1"/>
    </location>
</feature>
<reference evidence="7" key="2">
    <citation type="submission" date="2021-04" db="EMBL/GenBank/DDBJ databases">
        <authorList>
            <person name="Gilroy R."/>
        </authorList>
    </citation>
    <scope>NUCLEOTIDE SEQUENCE</scope>
    <source>
        <strain evidence="7">ChiBcolR8-3208</strain>
    </source>
</reference>
<evidence type="ECO:0000256" key="2">
    <source>
        <dbReference type="ARBA" id="ARBA00011900"/>
    </source>
</evidence>
<dbReference type="EMBL" id="DWXZ01000009">
    <property type="protein sequence ID" value="HJB36569.1"/>
    <property type="molecule type" value="Genomic_DNA"/>
</dbReference>
<comment type="similarity">
    <text evidence="1">Belongs to the N(4)/N(6)-methyltransferase family.</text>
</comment>
<gene>
    <name evidence="7" type="ORF">H9942_00690</name>
</gene>
<dbReference type="GO" id="GO:0006298">
    <property type="term" value="P:mismatch repair"/>
    <property type="evidence" value="ECO:0007669"/>
    <property type="project" value="TreeGrafter"/>
</dbReference>
<dbReference type="PANTHER" id="PTHR30481">
    <property type="entry name" value="DNA ADENINE METHYLASE"/>
    <property type="match status" value="1"/>
</dbReference>
<dbReference type="InterPro" id="IPR023095">
    <property type="entry name" value="Ade_MeTrfase_dom_2"/>
</dbReference>
<dbReference type="GO" id="GO:0043565">
    <property type="term" value="F:sequence-specific DNA binding"/>
    <property type="evidence" value="ECO:0007669"/>
    <property type="project" value="TreeGrafter"/>
</dbReference>
<dbReference type="Pfam" id="PF02086">
    <property type="entry name" value="MethyltransfD12"/>
    <property type="match status" value="1"/>
</dbReference>
<evidence type="ECO:0000256" key="3">
    <source>
        <dbReference type="ARBA" id="ARBA00022603"/>
    </source>
</evidence>
<keyword evidence="5" id="KW-0949">S-adenosyl-L-methionine</keyword>
<dbReference type="PANTHER" id="PTHR30481:SF4">
    <property type="entry name" value="SITE-SPECIFIC DNA-METHYLTRANSFERASE (ADENINE-SPECIFIC)"/>
    <property type="match status" value="1"/>
</dbReference>
<sequence>EVFGGGGSVLLNKERSVREVLNDANGNLINLYRVVREHPDELKDRLLYVLHNREDFKLAQRRLAQFPPADPIQRAADFYQIIRQSYAGNGKQFCAVARSMWAGFPAIDRVAGRLQGVTLEKEDFGVIFQRYDSPNTHFYLDPPYVFTEDYYPGNIFLRKDHARLAAILLGAQGLWLLSYNLCPEVLELYQQPGIFIEQVDRINNMAQRYEGGAVYREVLISNYDTRKSAQAQLYLFEPAAEERKILWNGLY</sequence>
<dbReference type="AlphaFoldDB" id="A0A9D2LWZ7"/>
<proteinExistence type="inferred from homology"/>
<evidence type="ECO:0000313" key="7">
    <source>
        <dbReference type="EMBL" id="HJB36569.1"/>
    </source>
</evidence>
<dbReference type="Proteomes" id="UP000824214">
    <property type="component" value="Unassembled WGS sequence"/>
</dbReference>
<organism evidence="7 8">
    <name type="scientific">Candidatus Acutalibacter ornithocaccae</name>
    <dbReference type="NCBI Taxonomy" id="2838416"/>
    <lineage>
        <taxon>Bacteria</taxon>
        <taxon>Bacillati</taxon>
        <taxon>Bacillota</taxon>
        <taxon>Clostridia</taxon>
        <taxon>Eubacteriales</taxon>
        <taxon>Acutalibacteraceae</taxon>
        <taxon>Acutalibacter</taxon>
    </lineage>
</organism>
<evidence type="ECO:0000256" key="6">
    <source>
        <dbReference type="ARBA" id="ARBA00047942"/>
    </source>
</evidence>
<name>A0A9D2LWZ7_9FIRM</name>
<accession>A0A9D2LWZ7</accession>
<evidence type="ECO:0000256" key="5">
    <source>
        <dbReference type="ARBA" id="ARBA00022691"/>
    </source>
</evidence>